<organism evidence="1 2">
    <name type="scientific">Neorhizobium galegae</name>
    <name type="common">Rhizobium galegae</name>
    <dbReference type="NCBI Taxonomy" id="399"/>
    <lineage>
        <taxon>Bacteria</taxon>
        <taxon>Pseudomonadati</taxon>
        <taxon>Pseudomonadota</taxon>
        <taxon>Alphaproteobacteria</taxon>
        <taxon>Hyphomicrobiales</taxon>
        <taxon>Rhizobiaceae</taxon>
        <taxon>Rhizobium/Agrobacterium group</taxon>
        <taxon>Neorhizobium</taxon>
    </lineage>
</organism>
<evidence type="ECO:0000313" key="1">
    <source>
        <dbReference type="EMBL" id="KAB1089026.1"/>
    </source>
</evidence>
<evidence type="ECO:0008006" key="3">
    <source>
        <dbReference type="Google" id="ProtNLM"/>
    </source>
</evidence>
<evidence type="ECO:0000313" key="2">
    <source>
        <dbReference type="Proteomes" id="UP000386575"/>
    </source>
</evidence>
<proteinExistence type="predicted"/>
<protein>
    <recommendedName>
        <fullName evidence="3">YcxB family protein</fullName>
    </recommendedName>
</protein>
<comment type="caution">
    <text evidence="1">The sequence shown here is derived from an EMBL/GenBank/DDBJ whole genome shotgun (WGS) entry which is preliminary data.</text>
</comment>
<dbReference type="Proteomes" id="UP000386575">
    <property type="component" value="Unassembled WGS sequence"/>
</dbReference>
<accession>A0A6A1TXG9</accession>
<dbReference type="EMBL" id="VZUL01000002">
    <property type="protein sequence ID" value="KAB1089026.1"/>
    <property type="molecule type" value="Genomic_DNA"/>
</dbReference>
<dbReference type="AlphaFoldDB" id="A0A6A1TXG9"/>
<name>A0A6A1TXG9_NEOGA</name>
<reference evidence="1 2" key="1">
    <citation type="submission" date="2019-09" db="EMBL/GenBank/DDBJ databases">
        <title>Genome sequencing of Ng87 strain.</title>
        <authorList>
            <person name="Karasev E.S."/>
            <person name="Andronov E."/>
        </authorList>
    </citation>
    <scope>NUCLEOTIDE SEQUENCE [LARGE SCALE GENOMIC DNA]</scope>
    <source>
        <strain evidence="1 2">Ng87</strain>
    </source>
</reference>
<sequence length="141" mass="16498">MTFADGSWHFDYVLSDAELEDGINLVVQYHFERRQKLMGLLGFYDALAKRFREAGPSPLIVSEKREIRSIRAEFGPDLVWARGDGLLIELDTKRLRKLITLGNWLVLFYDGGHLLLPRRIFPDDTTVKRYISYVRGLIRRR</sequence>
<gene>
    <name evidence="1" type="ORF">F4V91_23370</name>
</gene>
<dbReference type="RefSeq" id="WP_191969636.1">
    <property type="nucleotide sequence ID" value="NZ_VZUL01000002.1"/>
</dbReference>